<dbReference type="InterPro" id="IPR016055">
    <property type="entry name" value="A-D-PHexomutase_a/b/a-I/II/III"/>
</dbReference>
<dbReference type="SUPFAM" id="SSF55957">
    <property type="entry name" value="Phosphoglucomutase, C-terminal domain"/>
    <property type="match status" value="1"/>
</dbReference>
<evidence type="ECO:0000256" key="1">
    <source>
        <dbReference type="ARBA" id="ARBA00001946"/>
    </source>
</evidence>
<feature type="domain" description="Alpha-D-phosphohexomutase C-terminal" evidence="7">
    <location>
        <begin position="492"/>
        <end position="522"/>
    </location>
</feature>
<dbReference type="GO" id="GO:0008973">
    <property type="term" value="F:phosphopentomutase activity"/>
    <property type="evidence" value="ECO:0007669"/>
    <property type="project" value="TreeGrafter"/>
</dbReference>
<dbReference type="EMBL" id="CP054056">
    <property type="protein sequence ID" value="QKJ24864.1"/>
    <property type="molecule type" value="Genomic_DNA"/>
</dbReference>
<evidence type="ECO:0000256" key="3">
    <source>
        <dbReference type="ARBA" id="ARBA00022553"/>
    </source>
</evidence>
<dbReference type="InterPro" id="IPR005843">
    <property type="entry name" value="A-D-PHexomutase_C"/>
</dbReference>
<dbReference type="Pfam" id="PF02880">
    <property type="entry name" value="PGM_PMM_III"/>
    <property type="match status" value="1"/>
</dbReference>
<dbReference type="InterPro" id="IPR005845">
    <property type="entry name" value="A-D-PHexomutase_a/b/a-II"/>
</dbReference>
<dbReference type="GO" id="GO:0046872">
    <property type="term" value="F:metal ion binding"/>
    <property type="evidence" value="ECO:0007669"/>
    <property type="project" value="UniProtKB-KW"/>
</dbReference>
<dbReference type="Pfam" id="PF02879">
    <property type="entry name" value="PGM_PMM_II"/>
    <property type="match status" value="1"/>
</dbReference>
<dbReference type="Pfam" id="PF02878">
    <property type="entry name" value="PGM_PMM_I"/>
    <property type="match status" value="1"/>
</dbReference>
<keyword evidence="5" id="KW-0460">Magnesium</keyword>
<dbReference type="GO" id="GO:0006166">
    <property type="term" value="P:purine ribonucleoside salvage"/>
    <property type="evidence" value="ECO:0007669"/>
    <property type="project" value="TreeGrafter"/>
</dbReference>
<dbReference type="SUPFAM" id="SSF53738">
    <property type="entry name" value="Phosphoglucomutase, first 3 domains"/>
    <property type="match status" value="3"/>
</dbReference>
<protein>
    <submittedName>
        <fullName evidence="11">Phospho-sugar mutase</fullName>
    </submittedName>
</protein>
<dbReference type="CDD" id="cd05799">
    <property type="entry name" value="PGM2"/>
    <property type="match status" value="1"/>
</dbReference>
<dbReference type="InterPro" id="IPR005846">
    <property type="entry name" value="A-D-PHexomutase_a/b/a-III"/>
</dbReference>
<accession>A0A7D4PWS6</accession>
<feature type="domain" description="Alpha-D-phosphohexomutase alpha/beta/alpha" evidence="9">
    <location>
        <begin position="213"/>
        <end position="312"/>
    </location>
</feature>
<name>A0A7D4PWS6_9MICO</name>
<keyword evidence="6" id="KW-0413">Isomerase</keyword>
<dbReference type="Gene3D" id="3.40.120.10">
    <property type="entry name" value="Alpha-D-Glucose-1,6-Bisphosphate, subunit A, domain 3"/>
    <property type="match status" value="3"/>
</dbReference>
<evidence type="ECO:0000259" key="8">
    <source>
        <dbReference type="Pfam" id="PF02878"/>
    </source>
</evidence>
<proteinExistence type="inferred from homology"/>
<evidence type="ECO:0000313" key="12">
    <source>
        <dbReference type="Proteomes" id="UP000501003"/>
    </source>
</evidence>
<evidence type="ECO:0000256" key="5">
    <source>
        <dbReference type="ARBA" id="ARBA00022842"/>
    </source>
</evidence>
<evidence type="ECO:0000259" key="9">
    <source>
        <dbReference type="Pfam" id="PF02879"/>
    </source>
</evidence>
<dbReference type="Proteomes" id="UP000501003">
    <property type="component" value="Chromosome"/>
</dbReference>
<dbReference type="PANTHER" id="PTHR45745:SF1">
    <property type="entry name" value="PHOSPHOGLUCOMUTASE 2B-RELATED"/>
    <property type="match status" value="1"/>
</dbReference>
<feature type="domain" description="Alpha-D-phosphohexomutase alpha/beta/alpha" evidence="10">
    <location>
        <begin position="324"/>
        <end position="435"/>
    </location>
</feature>
<dbReference type="Gene3D" id="3.30.310.50">
    <property type="entry name" value="Alpha-D-phosphohexomutase, C-terminal domain"/>
    <property type="match status" value="1"/>
</dbReference>
<keyword evidence="4" id="KW-0479">Metal-binding</keyword>
<evidence type="ECO:0000259" key="7">
    <source>
        <dbReference type="Pfam" id="PF00408"/>
    </source>
</evidence>
<dbReference type="Pfam" id="PF00408">
    <property type="entry name" value="PGM_PMM_IV"/>
    <property type="match status" value="1"/>
</dbReference>
<evidence type="ECO:0000256" key="6">
    <source>
        <dbReference type="ARBA" id="ARBA00023235"/>
    </source>
</evidence>
<evidence type="ECO:0000259" key="10">
    <source>
        <dbReference type="Pfam" id="PF02880"/>
    </source>
</evidence>
<gene>
    <name evidence="11" type="ORF">HRU87_01255</name>
</gene>
<evidence type="ECO:0000256" key="4">
    <source>
        <dbReference type="ARBA" id="ARBA00022723"/>
    </source>
</evidence>
<sequence>MNLISNAQAWLDQDPDPQTRSELSELIGLGNTAELESRFAGRLEFGTAGLRGELGAGPNRMNRVVVAQAALAIAQFLKNSGDTYLDSEGKLSAVIGYDARVNSDIFARDTAEIFQAAGIKAKLFSLAVPTPVAAFTGKRLSASATIVVTASHNPPRDNGYKVYLGGPNGCSQLISPQDGEIAALIEKIALETTFAAIPKSSDYQILGQSEVDGYISRAAELVMHQRPGRGELGITYTALHGVGYDVVAKLFARVGFHIDSVPEQQTPDGSFPTVKFPNPEEPGAMDLSFELAKKLQSDIIIANDPDADRLAVGIRTDSGYQMLTGDQVGLLLAEATVSSGKKGTVANSIVSASLAPLAKHYGVEYRQTLTGFKWISKVPNLSYGYEEALGYCVDPSHTPDKDGISAALIIAELAAELKQQGRNLKDLLAELAERYGHLATGQVSIRVSDLSVISTIMAGVRANPPVKVLGAEIGFEDLESGNRFPPTNGVILESDQIRVIIRPSGTEPKLKCYLQATADSAKSAEALLGNLKVWASELLASHQ</sequence>
<comment type="similarity">
    <text evidence="2">Belongs to the phosphohexose mutase family.</text>
</comment>
<feature type="domain" description="Alpha-D-phosphohexomutase alpha/beta/alpha" evidence="8">
    <location>
        <begin position="43"/>
        <end position="189"/>
    </location>
</feature>
<reference evidence="11 12" key="1">
    <citation type="submission" date="2020-05" db="EMBL/GenBank/DDBJ databases">
        <title>Aquirufa sp. strain 15G-AUS-rot a new Aquirufa species.</title>
        <authorList>
            <person name="Pitt A."/>
            <person name="Hahn M.W."/>
        </authorList>
    </citation>
    <scope>NUCLEOTIDE SEQUENCE [LARGE SCALE GENOMIC DNA]</scope>
    <source>
        <strain evidence="11 12">15G-AUS-rot</strain>
    </source>
</reference>
<organism evidence="11 12">
    <name type="scientific">Aquiluna borgnonia</name>
    <dbReference type="NCBI Taxonomy" id="2499157"/>
    <lineage>
        <taxon>Bacteria</taxon>
        <taxon>Bacillati</taxon>
        <taxon>Actinomycetota</taxon>
        <taxon>Actinomycetes</taxon>
        <taxon>Micrococcales</taxon>
        <taxon>Microbacteriaceae</taxon>
        <taxon>Luna cluster</taxon>
        <taxon>Luna-1 subcluster</taxon>
        <taxon>Aquiluna</taxon>
    </lineage>
</organism>
<dbReference type="AlphaFoldDB" id="A0A7D4PWS6"/>
<keyword evidence="3" id="KW-0597">Phosphoprotein</keyword>
<comment type="cofactor">
    <cofactor evidence="1">
        <name>Mg(2+)</name>
        <dbReference type="ChEBI" id="CHEBI:18420"/>
    </cofactor>
</comment>
<dbReference type="InterPro" id="IPR005844">
    <property type="entry name" value="A-D-PHexomutase_a/b/a-I"/>
</dbReference>
<dbReference type="RefSeq" id="WP_173493161.1">
    <property type="nucleotide sequence ID" value="NZ_CP054056.1"/>
</dbReference>
<evidence type="ECO:0000313" key="11">
    <source>
        <dbReference type="EMBL" id="QKJ24864.1"/>
    </source>
</evidence>
<dbReference type="PANTHER" id="PTHR45745">
    <property type="entry name" value="PHOSPHOMANNOMUTASE 45A"/>
    <property type="match status" value="1"/>
</dbReference>
<evidence type="ECO:0000256" key="2">
    <source>
        <dbReference type="ARBA" id="ARBA00010231"/>
    </source>
</evidence>
<dbReference type="GO" id="GO:0005975">
    <property type="term" value="P:carbohydrate metabolic process"/>
    <property type="evidence" value="ECO:0007669"/>
    <property type="project" value="InterPro"/>
</dbReference>
<dbReference type="KEGG" id="aqg:HRU87_01255"/>
<keyword evidence="12" id="KW-1185">Reference proteome</keyword>
<dbReference type="InterPro" id="IPR036900">
    <property type="entry name" value="A-D-PHexomutase_C_sf"/>
</dbReference>